<evidence type="ECO:0000313" key="2">
    <source>
        <dbReference type="Proteomes" id="UP000525389"/>
    </source>
</evidence>
<protein>
    <submittedName>
        <fullName evidence="1">Uncharacterized protein</fullName>
    </submittedName>
</protein>
<keyword evidence="2" id="KW-1185">Reference proteome</keyword>
<organism evidence="1 2">
    <name type="scientific">Deinococcus budaensis</name>
    <dbReference type="NCBI Taxonomy" id="1665626"/>
    <lineage>
        <taxon>Bacteria</taxon>
        <taxon>Thermotogati</taxon>
        <taxon>Deinococcota</taxon>
        <taxon>Deinococci</taxon>
        <taxon>Deinococcales</taxon>
        <taxon>Deinococcaceae</taxon>
        <taxon>Deinococcus</taxon>
    </lineage>
</organism>
<dbReference type="Proteomes" id="UP000525389">
    <property type="component" value="Unassembled WGS sequence"/>
</dbReference>
<sequence length="37" mass="4395">METQIMRELRNFNVCLALRAKNFGHKSPYVGDLRETR</sequence>
<evidence type="ECO:0000313" key="1">
    <source>
        <dbReference type="EMBL" id="MBB5232690.1"/>
    </source>
</evidence>
<gene>
    <name evidence="1" type="ORF">HNQ09_000107</name>
</gene>
<proteinExistence type="predicted"/>
<reference evidence="1 2" key="1">
    <citation type="submission" date="2020-08" db="EMBL/GenBank/DDBJ databases">
        <title>Genomic Encyclopedia of Type Strains, Phase IV (KMG-IV): sequencing the most valuable type-strain genomes for metagenomic binning, comparative biology and taxonomic classification.</title>
        <authorList>
            <person name="Goeker M."/>
        </authorList>
    </citation>
    <scope>NUCLEOTIDE SEQUENCE [LARGE SCALE GENOMIC DNA]</scope>
    <source>
        <strain evidence="1 2">DSM 101791</strain>
    </source>
</reference>
<name>A0A7W8GBT1_9DEIO</name>
<dbReference type="EMBL" id="JACHFN010000001">
    <property type="protein sequence ID" value="MBB5232690.1"/>
    <property type="molecule type" value="Genomic_DNA"/>
</dbReference>
<dbReference type="AlphaFoldDB" id="A0A7W8GBT1"/>
<comment type="caution">
    <text evidence="1">The sequence shown here is derived from an EMBL/GenBank/DDBJ whole genome shotgun (WGS) entry which is preliminary data.</text>
</comment>
<accession>A0A7W8GBT1</accession>